<dbReference type="InterPro" id="IPR023375">
    <property type="entry name" value="ADC_dom_sf"/>
</dbReference>
<name>A0ABV0CV14_9SPHN</name>
<proteinExistence type="predicted"/>
<evidence type="ECO:0000313" key="1">
    <source>
        <dbReference type="EMBL" id="MEN7536699.1"/>
    </source>
</evidence>
<gene>
    <name evidence="1" type="ORF">ABDJ38_05900</name>
</gene>
<evidence type="ECO:0000313" key="2">
    <source>
        <dbReference type="Proteomes" id="UP001484535"/>
    </source>
</evidence>
<organism evidence="1 2">
    <name type="scientific">Aurantiacibacter flavus</name>
    <dbReference type="NCBI Taxonomy" id="3145232"/>
    <lineage>
        <taxon>Bacteria</taxon>
        <taxon>Pseudomonadati</taxon>
        <taxon>Pseudomonadota</taxon>
        <taxon>Alphaproteobacteria</taxon>
        <taxon>Sphingomonadales</taxon>
        <taxon>Erythrobacteraceae</taxon>
        <taxon>Aurantiacibacter</taxon>
    </lineage>
</organism>
<keyword evidence="2" id="KW-1185">Reference proteome</keyword>
<dbReference type="EMBL" id="JBDLBR010000002">
    <property type="protein sequence ID" value="MEN7536699.1"/>
    <property type="molecule type" value="Genomic_DNA"/>
</dbReference>
<sequence>MPRHFGPAPGPRNLPADQRHRRYEKEVVSYTISARTKAERLGAFLPDGLRLDGEPRIEVCIMSFFKIGWLAGRGYDILMVRIPARWIETETQCAGHFVPVVWENMADPIITGREELGWPKLFADISVSDPSDRSAKVTSSWDGHCFFDFRASGFETLAQAPAPEPMVFEKYIPATGKPDYSDAHYLTITVPDGPEPQVQSTEIGEGQFAFTQASWEQMPTQYPIVNALYDLPLDDFSPVIKTASIFGGDGSAQRKLRM</sequence>
<dbReference type="Pfam" id="PF06314">
    <property type="entry name" value="ADC"/>
    <property type="match status" value="1"/>
</dbReference>
<dbReference type="InterPro" id="IPR010451">
    <property type="entry name" value="Acetoacetate_decarboxylase"/>
</dbReference>
<accession>A0ABV0CV14</accession>
<dbReference type="Gene3D" id="2.40.400.10">
    <property type="entry name" value="Acetoacetate decarboxylase-like"/>
    <property type="match status" value="1"/>
</dbReference>
<dbReference type="RefSeq" id="WP_346784151.1">
    <property type="nucleotide sequence ID" value="NZ_JBDLBR010000002.1"/>
</dbReference>
<dbReference type="SUPFAM" id="SSF160104">
    <property type="entry name" value="Acetoacetate decarboxylase-like"/>
    <property type="match status" value="1"/>
</dbReference>
<comment type="caution">
    <text evidence="1">The sequence shown here is derived from an EMBL/GenBank/DDBJ whole genome shotgun (WGS) entry which is preliminary data.</text>
</comment>
<protein>
    <submittedName>
        <fullName evidence="1">Acetoacetate decarboxylase family protein</fullName>
    </submittedName>
</protein>
<dbReference type="Proteomes" id="UP001484535">
    <property type="component" value="Unassembled WGS sequence"/>
</dbReference>
<reference evidence="1 2" key="1">
    <citation type="submission" date="2024-05" db="EMBL/GenBank/DDBJ databases">
        <authorList>
            <person name="Park S."/>
        </authorList>
    </citation>
    <scope>NUCLEOTIDE SEQUENCE [LARGE SCALE GENOMIC DNA]</scope>
    <source>
        <strain evidence="1 2">DGU5</strain>
    </source>
</reference>